<sequence length="34" mass="4167">MNNSKIITLFETYYIVYQLQIIYKLIYSNSTIFQ</sequence>
<comment type="caution">
    <text evidence="1">The sequence shown here is derived from an EMBL/GenBank/DDBJ whole genome shotgun (WGS) entry which is preliminary data.</text>
</comment>
<feature type="non-terminal residue" evidence="1">
    <location>
        <position position="34"/>
    </location>
</feature>
<proteinExistence type="predicted"/>
<reference evidence="1 2" key="1">
    <citation type="journal article" date="2017" name="Front. Genet.">
        <title>Draft sequencing of the heterozygous diploid genome of Satsuma (Citrus unshiu Marc.) using a hybrid assembly approach.</title>
        <authorList>
            <person name="Shimizu T."/>
            <person name="Tanizawa Y."/>
            <person name="Mochizuki T."/>
            <person name="Nagasaki H."/>
            <person name="Yoshioka T."/>
            <person name="Toyoda A."/>
            <person name="Fujiyama A."/>
            <person name="Kaminuma E."/>
            <person name="Nakamura Y."/>
        </authorList>
    </citation>
    <scope>NUCLEOTIDE SEQUENCE [LARGE SCALE GENOMIC DNA]</scope>
    <source>
        <strain evidence="2">cv. Miyagawa wase</strain>
    </source>
</reference>
<keyword evidence="2" id="KW-1185">Reference proteome</keyword>
<evidence type="ECO:0000313" key="2">
    <source>
        <dbReference type="Proteomes" id="UP000236630"/>
    </source>
</evidence>
<gene>
    <name evidence="1" type="ORF">CUMW_283050</name>
</gene>
<organism evidence="1 2">
    <name type="scientific">Citrus unshiu</name>
    <name type="common">Satsuma mandarin</name>
    <name type="synonym">Citrus nobilis var. unshiu</name>
    <dbReference type="NCBI Taxonomy" id="55188"/>
    <lineage>
        <taxon>Eukaryota</taxon>
        <taxon>Viridiplantae</taxon>
        <taxon>Streptophyta</taxon>
        <taxon>Embryophyta</taxon>
        <taxon>Tracheophyta</taxon>
        <taxon>Spermatophyta</taxon>
        <taxon>Magnoliopsida</taxon>
        <taxon>eudicotyledons</taxon>
        <taxon>Gunneridae</taxon>
        <taxon>Pentapetalae</taxon>
        <taxon>rosids</taxon>
        <taxon>malvids</taxon>
        <taxon>Sapindales</taxon>
        <taxon>Rutaceae</taxon>
        <taxon>Aurantioideae</taxon>
        <taxon>Citrus</taxon>
    </lineage>
</organism>
<dbReference type="EMBL" id="BDQV01003464">
    <property type="protein sequence ID" value="GAY34996.1"/>
    <property type="molecule type" value="Genomic_DNA"/>
</dbReference>
<dbReference type="AlphaFoldDB" id="A0A2H5N437"/>
<protein>
    <submittedName>
        <fullName evidence="1">Uncharacterized protein</fullName>
    </submittedName>
</protein>
<accession>A0A2H5N437</accession>
<name>A0A2H5N437_CITUN</name>
<evidence type="ECO:0000313" key="1">
    <source>
        <dbReference type="EMBL" id="GAY34996.1"/>
    </source>
</evidence>
<dbReference type="Proteomes" id="UP000236630">
    <property type="component" value="Unassembled WGS sequence"/>
</dbReference>